<dbReference type="GO" id="GO:0050334">
    <property type="term" value="F:thiaminase activity"/>
    <property type="evidence" value="ECO:0007669"/>
    <property type="project" value="UniProtKB-UniRule"/>
</dbReference>
<dbReference type="GO" id="GO:0009228">
    <property type="term" value="P:thiamine biosynthetic process"/>
    <property type="evidence" value="ECO:0007669"/>
    <property type="project" value="UniProtKB-KW"/>
</dbReference>
<evidence type="ECO:0000313" key="6">
    <source>
        <dbReference type="EMBL" id="PKR49610.1"/>
    </source>
</evidence>
<dbReference type="GO" id="GO:0005829">
    <property type="term" value="C:cytosol"/>
    <property type="evidence" value="ECO:0007669"/>
    <property type="project" value="TreeGrafter"/>
</dbReference>
<keyword evidence="7" id="KW-1185">Reference proteome</keyword>
<comment type="catalytic activity">
    <reaction evidence="1">
        <text>4-amino-5-aminomethyl-2-methylpyrimidine + H2O = 4-amino-5-hydroxymethyl-2-methylpyrimidine + NH4(+)</text>
        <dbReference type="Rhea" id="RHEA:31799"/>
        <dbReference type="ChEBI" id="CHEBI:15377"/>
        <dbReference type="ChEBI" id="CHEBI:16892"/>
        <dbReference type="ChEBI" id="CHEBI:28938"/>
        <dbReference type="ChEBI" id="CHEBI:63416"/>
        <dbReference type="EC" id="3.5.99.2"/>
    </reaction>
</comment>
<dbReference type="PANTHER" id="PTHR43198">
    <property type="entry name" value="BIFUNCTIONAL TH2 PROTEIN"/>
    <property type="match status" value="1"/>
</dbReference>
<keyword evidence="1" id="KW-0784">Thiamine biosynthesis</keyword>
<dbReference type="EMBL" id="CP024199">
    <property type="protein sequence ID" value="AUG53149.1"/>
    <property type="molecule type" value="Genomic_DNA"/>
</dbReference>
<evidence type="ECO:0000256" key="3">
    <source>
        <dbReference type="PIRSR" id="PIRSR003170-2"/>
    </source>
</evidence>
<dbReference type="AlphaFoldDB" id="A0A2N3KGG2"/>
<feature type="domain" description="Thiaminase-2/PQQC" evidence="4">
    <location>
        <begin position="36"/>
        <end position="238"/>
    </location>
</feature>
<protein>
    <recommendedName>
        <fullName evidence="1">Aminopyrimidine aminohydrolase</fullName>
        <ecNumber evidence="1">3.5.99.2</ecNumber>
    </recommendedName>
</protein>
<dbReference type="UniPathway" id="UPA00060"/>
<dbReference type="InterPro" id="IPR004305">
    <property type="entry name" value="Thiaminase-2/PQQC"/>
</dbReference>
<evidence type="ECO:0000313" key="8">
    <source>
        <dbReference type="Proteomes" id="UP000233597"/>
    </source>
</evidence>
<evidence type="ECO:0000313" key="7">
    <source>
        <dbReference type="Proteomes" id="UP000233458"/>
    </source>
</evidence>
<evidence type="ECO:0000256" key="2">
    <source>
        <dbReference type="PIRSR" id="PIRSR003170-1"/>
    </source>
</evidence>
<dbReference type="SUPFAM" id="SSF48613">
    <property type="entry name" value="Heme oxygenase-like"/>
    <property type="match status" value="1"/>
</dbReference>
<organism evidence="6 8">
    <name type="scientific">Thalassospira marina</name>
    <dbReference type="NCBI Taxonomy" id="2048283"/>
    <lineage>
        <taxon>Bacteria</taxon>
        <taxon>Pseudomonadati</taxon>
        <taxon>Pseudomonadota</taxon>
        <taxon>Alphaproteobacteria</taxon>
        <taxon>Rhodospirillales</taxon>
        <taxon>Thalassospiraceae</taxon>
        <taxon>Thalassospira</taxon>
    </lineage>
</organism>
<reference evidence="5 7" key="2">
    <citation type="submission" date="2017-10" db="EMBL/GenBank/DDBJ databases">
        <title>Biodiversity and function of Thalassospira species in the particle-attached aromatic-hydrocarbon-degrading consortia from the surface seawater of the China South Sea.</title>
        <authorList>
            <person name="Dong C."/>
            <person name="Liu R."/>
            <person name="Shao Z."/>
        </authorList>
    </citation>
    <scope>NUCLEOTIDE SEQUENCE [LARGE SCALE GENOMIC DNA]</scope>
    <source>
        <strain evidence="5 7">CSC3H3</strain>
    </source>
</reference>
<dbReference type="InterPro" id="IPR050967">
    <property type="entry name" value="Thiamine_Salvage_TenA"/>
</dbReference>
<dbReference type="Proteomes" id="UP000233597">
    <property type="component" value="Unassembled WGS sequence"/>
</dbReference>
<dbReference type="PANTHER" id="PTHR43198:SF2">
    <property type="entry name" value="SI:CH1073-67J19.1-RELATED"/>
    <property type="match status" value="1"/>
</dbReference>
<comment type="similarity">
    <text evidence="1">Belongs to the TenA family.</text>
</comment>
<proteinExistence type="inferred from homology"/>
<dbReference type="KEGG" id="thac:CSC3H3_10800"/>
<feature type="binding site" evidence="3">
    <location>
        <position position="158"/>
    </location>
    <ligand>
        <name>substrate</name>
    </ligand>
</feature>
<reference evidence="6 8" key="1">
    <citation type="submission" date="2017-09" db="EMBL/GenBank/DDBJ databases">
        <title>Biodiversity and function of Thalassospira species in the particle-attached aromatic-hydrocarbon-degrading consortia from the surface seawater of the South China Sea.</title>
        <authorList>
            <person name="Dong C."/>
            <person name="Liu R."/>
            <person name="Shao Z."/>
        </authorList>
    </citation>
    <scope>NUCLEOTIDE SEQUENCE [LARGE SCALE GENOMIC DNA]</scope>
    <source>
        <strain evidence="6 8">CSC1P2</strain>
    </source>
</reference>
<comment type="pathway">
    <text evidence="1">Cofactor biosynthesis; thiamine diphosphate biosynthesis.</text>
</comment>
<comment type="catalytic activity">
    <reaction evidence="1">
        <text>thiamine + H2O = 5-(2-hydroxyethyl)-4-methylthiazole + 4-amino-5-hydroxymethyl-2-methylpyrimidine + H(+)</text>
        <dbReference type="Rhea" id="RHEA:17509"/>
        <dbReference type="ChEBI" id="CHEBI:15377"/>
        <dbReference type="ChEBI" id="CHEBI:15378"/>
        <dbReference type="ChEBI" id="CHEBI:16892"/>
        <dbReference type="ChEBI" id="CHEBI:17957"/>
        <dbReference type="ChEBI" id="CHEBI:18385"/>
        <dbReference type="EC" id="3.5.99.2"/>
    </reaction>
</comment>
<evidence type="ECO:0000259" key="4">
    <source>
        <dbReference type="Pfam" id="PF03070"/>
    </source>
</evidence>
<dbReference type="InterPro" id="IPR016084">
    <property type="entry name" value="Haem_Oase-like_multi-hlx"/>
</dbReference>
<keyword evidence="1" id="KW-0378">Hydrolase</keyword>
<dbReference type="OrthoDB" id="3711545at2"/>
<dbReference type="Gene3D" id="1.20.910.10">
    <property type="entry name" value="Heme oxygenase-like"/>
    <property type="match status" value="1"/>
</dbReference>
<dbReference type="Pfam" id="PF03070">
    <property type="entry name" value="TENA_THI-4"/>
    <property type="match status" value="1"/>
</dbReference>
<feature type="binding site" evidence="3">
    <location>
        <position position="104"/>
    </location>
    <ligand>
        <name>substrate</name>
    </ligand>
</feature>
<dbReference type="EMBL" id="NWTK01000019">
    <property type="protein sequence ID" value="PKR49610.1"/>
    <property type="molecule type" value="Genomic_DNA"/>
</dbReference>
<evidence type="ECO:0000256" key="1">
    <source>
        <dbReference type="PIRNR" id="PIRNR003170"/>
    </source>
</evidence>
<name>A0A2N3KGG2_9PROT</name>
<dbReference type="RefSeq" id="WP_101270720.1">
    <property type="nucleotide sequence ID" value="NZ_CP024199.1"/>
</dbReference>
<dbReference type="GO" id="GO:0009229">
    <property type="term" value="P:thiamine diphosphate biosynthetic process"/>
    <property type="evidence" value="ECO:0007669"/>
    <property type="project" value="UniProtKB-UniPathway"/>
</dbReference>
<dbReference type="EC" id="3.5.99.2" evidence="1"/>
<gene>
    <name evidence="6" type="ORF">COO20_22725</name>
    <name evidence="5" type="ORF">CSC3H3_10800</name>
</gene>
<dbReference type="CDD" id="cd19358">
    <property type="entry name" value="TenA_E_Spr0628-like"/>
    <property type="match status" value="1"/>
</dbReference>
<dbReference type="InterPro" id="IPR026285">
    <property type="entry name" value="TenA_E"/>
</dbReference>
<comment type="function">
    <text evidence="1">Catalyzes an amino-pyrimidine hydrolysis reaction at the C5' of the pyrimidine moiety of thiamine compounds, a reaction that is part of a thiamine salvage pathway. Thus, catalyzes the conversion of 4-amino-5-aminomethyl-2-methylpyrimidine to 4-amino-5-hydroxymethyl-2-methylpyrimidine (HMP).</text>
</comment>
<evidence type="ECO:0000313" key="5">
    <source>
        <dbReference type="EMBL" id="AUG53149.1"/>
    </source>
</evidence>
<dbReference type="Proteomes" id="UP000233458">
    <property type="component" value="Chromosome"/>
</dbReference>
<feature type="active site" description="Proton donor" evidence="2">
    <location>
        <position position="231"/>
    </location>
</feature>
<accession>A0A2N3KGG2</accession>
<dbReference type="PIRSF" id="PIRSF003170">
    <property type="entry name" value="Pet18p"/>
    <property type="match status" value="1"/>
</dbReference>
<sequence>MSGSTTIGAAKDWPEWQQDNPDQGFSKWLVSTVGDNWQAVTHHPFTDAWGKGEVPTENLRRYLVQDHRFLDRFVSLLAGAVAHAPTLADRIPGCQFLALITGKENTYFERCFTALGVRNNQRFGTPDWDATKGFKNLMADALQSSVYANMVAVLAVAEGTYLGWADRVAKTAPTNPPLDFWFSEWIDLHTGDYFASVVAYLNAQLDEVGPTLDDAARAECQRYFAQATQLEIDFFNTAQNGE</sequence>
<feature type="binding site" evidence="3">
    <location>
        <position position="66"/>
    </location>
    <ligand>
        <name>substrate</name>
    </ligand>
</feature>